<organism evidence="2">
    <name type="scientific">Paenibacillus sp. SYP-B3998</name>
    <dbReference type="NCBI Taxonomy" id="2678564"/>
    <lineage>
        <taxon>Bacteria</taxon>
        <taxon>Bacillati</taxon>
        <taxon>Bacillota</taxon>
        <taxon>Bacilli</taxon>
        <taxon>Bacillales</taxon>
        <taxon>Paenibacillaceae</taxon>
        <taxon>Paenibacillus</taxon>
    </lineage>
</organism>
<dbReference type="InterPro" id="IPR013766">
    <property type="entry name" value="Thioredoxin_domain"/>
</dbReference>
<comment type="caution">
    <text evidence="2">The sequence shown here is derived from an EMBL/GenBank/DDBJ whole genome shotgun (WGS) entry which is preliminary data.</text>
</comment>
<dbReference type="CDD" id="cd02947">
    <property type="entry name" value="TRX_family"/>
    <property type="match status" value="1"/>
</dbReference>
<name>A0A6G3ZWB6_9BACL</name>
<evidence type="ECO:0000259" key="1">
    <source>
        <dbReference type="Pfam" id="PF00085"/>
    </source>
</evidence>
<protein>
    <submittedName>
        <fullName evidence="2">Thioredoxin family protein</fullName>
    </submittedName>
</protein>
<evidence type="ECO:0000313" key="2">
    <source>
        <dbReference type="EMBL" id="NEW06503.1"/>
    </source>
</evidence>
<dbReference type="Pfam" id="PF00085">
    <property type="entry name" value="Thioredoxin"/>
    <property type="match status" value="1"/>
</dbReference>
<sequence length="105" mass="12321">MEELTQQALQKRVTNEDKAFAVFLYTPFCGTCQLTERMLNIILTMMPSLKLVKSNINFLPNISHDWQITSVPCIVIVERGKEKQYLYRMQSVDELYRHLLPLTQN</sequence>
<dbReference type="Gene3D" id="3.40.30.10">
    <property type="entry name" value="Glutaredoxin"/>
    <property type="match status" value="1"/>
</dbReference>
<dbReference type="InterPro" id="IPR036249">
    <property type="entry name" value="Thioredoxin-like_sf"/>
</dbReference>
<accession>A0A6G3ZWB6</accession>
<dbReference type="RefSeq" id="WP_163945652.1">
    <property type="nucleotide sequence ID" value="NZ_JAAIKC010000003.1"/>
</dbReference>
<reference evidence="2" key="1">
    <citation type="submission" date="2020-02" db="EMBL/GenBank/DDBJ databases">
        <authorList>
            <person name="Shen X.-R."/>
            <person name="Zhang Y.-X."/>
        </authorList>
    </citation>
    <scope>NUCLEOTIDE SEQUENCE</scope>
    <source>
        <strain evidence="2">SYP-B3998</strain>
    </source>
</reference>
<gene>
    <name evidence="2" type="ORF">GK047_10820</name>
</gene>
<dbReference type="AlphaFoldDB" id="A0A6G3ZWB6"/>
<proteinExistence type="predicted"/>
<dbReference type="EMBL" id="JAAIKC010000003">
    <property type="protein sequence ID" value="NEW06503.1"/>
    <property type="molecule type" value="Genomic_DNA"/>
</dbReference>
<feature type="domain" description="Thioredoxin" evidence="1">
    <location>
        <begin position="3"/>
        <end position="95"/>
    </location>
</feature>
<dbReference type="SUPFAM" id="SSF52833">
    <property type="entry name" value="Thioredoxin-like"/>
    <property type="match status" value="1"/>
</dbReference>